<dbReference type="Proteomes" id="UP001189122">
    <property type="component" value="Unassembled WGS sequence"/>
</dbReference>
<feature type="compositionally biased region" description="Basic and acidic residues" evidence="1">
    <location>
        <begin position="7"/>
        <end position="19"/>
    </location>
</feature>
<feature type="compositionally biased region" description="Basic and acidic residues" evidence="1">
    <location>
        <begin position="30"/>
        <end position="65"/>
    </location>
</feature>
<dbReference type="PANTHER" id="PTHR33472">
    <property type="entry name" value="OS01G0106600 PROTEIN"/>
    <property type="match status" value="1"/>
</dbReference>
<feature type="compositionally biased region" description="Gly residues" evidence="1">
    <location>
        <begin position="285"/>
        <end position="295"/>
    </location>
</feature>
<name>A0A7I8J651_SPIIN</name>
<keyword evidence="3" id="KW-1185">Reference proteome</keyword>
<accession>A0A7I8J651</accession>
<organism evidence="2">
    <name type="scientific">Spirodela intermedia</name>
    <name type="common">Intermediate duckweed</name>
    <dbReference type="NCBI Taxonomy" id="51605"/>
    <lineage>
        <taxon>Eukaryota</taxon>
        <taxon>Viridiplantae</taxon>
        <taxon>Streptophyta</taxon>
        <taxon>Embryophyta</taxon>
        <taxon>Tracheophyta</taxon>
        <taxon>Spermatophyta</taxon>
        <taxon>Magnoliopsida</taxon>
        <taxon>Liliopsida</taxon>
        <taxon>Araceae</taxon>
        <taxon>Lemnoideae</taxon>
        <taxon>Spirodela</taxon>
    </lineage>
</organism>
<dbReference type="EMBL" id="CACRZD030000009">
    <property type="protein sequence ID" value="CAA6665235.1"/>
    <property type="molecule type" value="Genomic_DNA"/>
</dbReference>
<evidence type="ECO:0000313" key="3">
    <source>
        <dbReference type="Proteomes" id="UP001189122"/>
    </source>
</evidence>
<dbReference type="AlphaFoldDB" id="A0A7I8J651"/>
<reference evidence="2 3" key="1">
    <citation type="submission" date="2019-12" db="EMBL/GenBank/DDBJ databases">
        <authorList>
            <person name="Scholz U."/>
            <person name="Mascher M."/>
            <person name="Fiebig A."/>
        </authorList>
    </citation>
    <scope>NUCLEOTIDE SEQUENCE</scope>
</reference>
<feature type="compositionally biased region" description="Polar residues" evidence="1">
    <location>
        <begin position="73"/>
        <end position="84"/>
    </location>
</feature>
<evidence type="ECO:0000313" key="2">
    <source>
        <dbReference type="EMBL" id="CAA2625899.1"/>
    </source>
</evidence>
<proteinExistence type="predicted"/>
<sequence length="295" mass="31120">MVAAEQTIEKPGGETDRLASEVAPQVSPLKEVKAPEAEQREKQDVVHPENEQTQRRTTKGKEGKVEISAVARASSSGNRQSSNLQKEIREGISRLVQGLAVQHSKHEDGGGHGISIITLAGENHGATMHAGYGTISSREGHDDAVNKVPIIPNAGRASATAENGRKKADEACSIPAMATSVNSNVQTINGSILHDSCCSDDNPGVHLVVSNGARSESAEATDAHKPRSSRVSSPPRRMVTQEAPAARRRCLRSLFLESSGDDTENPRRRHGCRYASSEGKKGPDKGGGGCGGSVS</sequence>
<feature type="region of interest" description="Disordered" evidence="1">
    <location>
        <begin position="213"/>
        <end position="295"/>
    </location>
</feature>
<protein>
    <submittedName>
        <fullName evidence="2">Uncharacterized protein</fullName>
    </submittedName>
</protein>
<gene>
    <name evidence="2" type="ORF">SI7747_09011624</name>
</gene>
<evidence type="ECO:0000256" key="1">
    <source>
        <dbReference type="SAM" id="MobiDB-lite"/>
    </source>
</evidence>
<feature type="region of interest" description="Disordered" evidence="1">
    <location>
        <begin position="1"/>
        <end position="84"/>
    </location>
</feature>
<dbReference type="EMBL" id="LR743596">
    <property type="protein sequence ID" value="CAA2625899.1"/>
    <property type="molecule type" value="Genomic_DNA"/>
</dbReference>
<dbReference type="PANTHER" id="PTHR33472:SF28">
    <property type="entry name" value="BROMO AND FHA DOMAIN-CONTAINING PROTEIN DDB_G0267958"/>
    <property type="match status" value="1"/>
</dbReference>